<keyword evidence="7" id="KW-0325">Glycoprotein</keyword>
<dbReference type="AlphaFoldDB" id="A0A381R742"/>
<evidence type="ECO:0000256" key="3">
    <source>
        <dbReference type="ARBA" id="ARBA00022692"/>
    </source>
</evidence>
<dbReference type="SUPFAM" id="SSF52540">
    <property type="entry name" value="P-loop containing nucleoside triphosphate hydrolases"/>
    <property type="match status" value="1"/>
</dbReference>
<comment type="subcellular location">
    <subcellularLocation>
        <location evidence="1">Golgi apparatus membrane</location>
        <topology evidence="1">Single-pass type II membrane protein</topology>
    </subcellularLocation>
</comment>
<sequence length="263" mass="31174">MRSFDLTPVGRPAMIISHRHSFIFLKPRKVAGTSVEVALAQHCGDDDIVTPITAFDPLWDEEEYDHPGTKQRGYLRHSTLPAVRKRLGQPLWDTYFKFAIVRNPWDLVVSQYYWATRDVDWQPFRATVGGSLRRFWKYPLRVRRNVFALGANVARIFWKLEDVTFDFFVAYMLNYYPPNGRFYFDRSGSVGLDFLIRYENLQSDYASVCERIGLPHSELPSLKTKSRPERNHYTTYYDDRTRELVAKKYRQHIEHFGYHFEEP</sequence>
<gene>
    <name evidence="8" type="ORF">METZ01_LOCUS39878</name>
</gene>
<dbReference type="InterPro" id="IPR018011">
    <property type="entry name" value="Carb_sulfotrans_8-10"/>
</dbReference>
<name>A0A381R742_9ZZZZ</name>
<dbReference type="GO" id="GO:0016051">
    <property type="term" value="P:carbohydrate biosynthetic process"/>
    <property type="evidence" value="ECO:0007669"/>
    <property type="project" value="InterPro"/>
</dbReference>
<proteinExistence type="predicted"/>
<evidence type="ECO:0000256" key="1">
    <source>
        <dbReference type="ARBA" id="ARBA00004323"/>
    </source>
</evidence>
<dbReference type="GO" id="GO:0000139">
    <property type="term" value="C:Golgi membrane"/>
    <property type="evidence" value="ECO:0007669"/>
    <property type="project" value="UniProtKB-SubCell"/>
</dbReference>
<keyword evidence="4" id="KW-1133">Transmembrane helix</keyword>
<keyword evidence="5" id="KW-0333">Golgi apparatus</keyword>
<dbReference type="InterPro" id="IPR027417">
    <property type="entry name" value="P-loop_NTPase"/>
</dbReference>
<dbReference type="GO" id="GO:0008146">
    <property type="term" value="F:sulfotransferase activity"/>
    <property type="evidence" value="ECO:0007669"/>
    <property type="project" value="InterPro"/>
</dbReference>
<dbReference type="Pfam" id="PF03567">
    <property type="entry name" value="Sulfotransfer_2"/>
    <property type="match status" value="1"/>
</dbReference>
<organism evidence="8">
    <name type="scientific">marine metagenome</name>
    <dbReference type="NCBI Taxonomy" id="408172"/>
    <lineage>
        <taxon>unclassified sequences</taxon>
        <taxon>metagenomes</taxon>
        <taxon>ecological metagenomes</taxon>
    </lineage>
</organism>
<dbReference type="EMBL" id="UINC01001705">
    <property type="protein sequence ID" value="SUZ87024.1"/>
    <property type="molecule type" value="Genomic_DNA"/>
</dbReference>
<dbReference type="InterPro" id="IPR005331">
    <property type="entry name" value="Sulfotransferase"/>
</dbReference>
<evidence type="ECO:0000256" key="7">
    <source>
        <dbReference type="ARBA" id="ARBA00023180"/>
    </source>
</evidence>
<keyword evidence="3" id="KW-0812">Transmembrane</keyword>
<evidence type="ECO:0000313" key="8">
    <source>
        <dbReference type="EMBL" id="SUZ87024.1"/>
    </source>
</evidence>
<keyword evidence="2" id="KW-0808">Transferase</keyword>
<evidence type="ECO:0000256" key="4">
    <source>
        <dbReference type="ARBA" id="ARBA00022989"/>
    </source>
</evidence>
<evidence type="ECO:0000256" key="6">
    <source>
        <dbReference type="ARBA" id="ARBA00023136"/>
    </source>
</evidence>
<keyword evidence="6" id="KW-0472">Membrane</keyword>
<dbReference type="PANTHER" id="PTHR12137">
    <property type="entry name" value="CARBOHYDRATE SULFOTRANSFERASE"/>
    <property type="match status" value="1"/>
</dbReference>
<evidence type="ECO:0000256" key="2">
    <source>
        <dbReference type="ARBA" id="ARBA00022679"/>
    </source>
</evidence>
<accession>A0A381R742</accession>
<evidence type="ECO:0008006" key="9">
    <source>
        <dbReference type="Google" id="ProtNLM"/>
    </source>
</evidence>
<evidence type="ECO:0000256" key="5">
    <source>
        <dbReference type="ARBA" id="ARBA00023034"/>
    </source>
</evidence>
<protein>
    <recommendedName>
        <fullName evidence="9">Sulfotransferase domain-containing protein</fullName>
    </recommendedName>
</protein>
<reference evidence="8" key="1">
    <citation type="submission" date="2018-05" db="EMBL/GenBank/DDBJ databases">
        <authorList>
            <person name="Lanie J.A."/>
            <person name="Ng W.-L."/>
            <person name="Kazmierczak K.M."/>
            <person name="Andrzejewski T.M."/>
            <person name="Davidsen T.M."/>
            <person name="Wayne K.J."/>
            <person name="Tettelin H."/>
            <person name="Glass J.I."/>
            <person name="Rusch D."/>
            <person name="Podicherti R."/>
            <person name="Tsui H.-C.T."/>
            <person name="Winkler M.E."/>
        </authorList>
    </citation>
    <scope>NUCLEOTIDE SEQUENCE</scope>
</reference>
<dbReference type="PANTHER" id="PTHR12137:SF54">
    <property type="entry name" value="CARBOHYDRATE SULFOTRANSFERASE"/>
    <property type="match status" value="1"/>
</dbReference>
<dbReference type="Gene3D" id="3.40.50.300">
    <property type="entry name" value="P-loop containing nucleotide triphosphate hydrolases"/>
    <property type="match status" value="1"/>
</dbReference>